<feature type="binding site" evidence="11">
    <location>
        <position position="254"/>
    </location>
    <ligand>
        <name>Mg(2+)</name>
        <dbReference type="ChEBI" id="CHEBI:18420"/>
    </ligand>
</feature>
<evidence type="ECO:0000256" key="1">
    <source>
        <dbReference type="ARBA" id="ARBA00011955"/>
    </source>
</evidence>
<feature type="binding site" evidence="11">
    <location>
        <position position="145"/>
    </location>
    <ligand>
        <name>Mg(2+)</name>
        <dbReference type="ChEBI" id="CHEBI:18420"/>
    </ligand>
</feature>
<evidence type="ECO:0000256" key="11">
    <source>
        <dbReference type="PIRSR" id="PIRSR006268-2"/>
    </source>
</evidence>
<keyword evidence="6 10" id="KW-0274">FAD</keyword>
<evidence type="ECO:0000256" key="7">
    <source>
        <dbReference type="ARBA" id="ARBA00022842"/>
    </source>
</evidence>
<evidence type="ECO:0000256" key="8">
    <source>
        <dbReference type="ARBA" id="ARBA00031306"/>
    </source>
</evidence>
<dbReference type="Gene3D" id="3.10.520.10">
    <property type="entry name" value="ApbE-like domains"/>
    <property type="match status" value="1"/>
</dbReference>
<dbReference type="PIRSF" id="PIRSF006268">
    <property type="entry name" value="ApbE"/>
    <property type="match status" value="1"/>
</dbReference>
<evidence type="ECO:0000256" key="5">
    <source>
        <dbReference type="ARBA" id="ARBA00022723"/>
    </source>
</evidence>
<keyword evidence="7 10" id="KW-0460">Magnesium</keyword>
<comment type="similarity">
    <text evidence="10">Belongs to the ApbE family.</text>
</comment>
<evidence type="ECO:0000313" key="13">
    <source>
        <dbReference type="Proteomes" id="UP000886804"/>
    </source>
</evidence>
<keyword evidence="4 10" id="KW-0808">Transferase</keyword>
<dbReference type="GO" id="GO:0016740">
    <property type="term" value="F:transferase activity"/>
    <property type="evidence" value="ECO:0007669"/>
    <property type="project" value="UniProtKB-UniRule"/>
</dbReference>
<dbReference type="EMBL" id="DWYS01000083">
    <property type="protein sequence ID" value="HJB07566.1"/>
    <property type="molecule type" value="Genomic_DNA"/>
</dbReference>
<keyword evidence="3 10" id="KW-0285">Flavoprotein</keyword>
<dbReference type="PANTHER" id="PTHR30040:SF2">
    <property type="entry name" value="FAD:PROTEIN FMN TRANSFERASE"/>
    <property type="match status" value="1"/>
</dbReference>
<dbReference type="GO" id="GO:0046872">
    <property type="term" value="F:metal ion binding"/>
    <property type="evidence" value="ECO:0007669"/>
    <property type="project" value="UniProtKB-UniRule"/>
</dbReference>
<dbReference type="InterPro" id="IPR024932">
    <property type="entry name" value="ApbE"/>
</dbReference>
<gene>
    <name evidence="12" type="ORF">H9716_06815</name>
</gene>
<dbReference type="EC" id="2.7.1.180" evidence="1 10"/>
<proteinExistence type="inferred from homology"/>
<sequence>MIQKLFPAFGTINSITISGERDPSILDPIKERMMEIHNRFSFFSPESEISRINQQAGIQPVPVSRETLYLLSLAQKYAKETKGTFDVTAGAMSELWRNAIRSAKLPSQADIAYTRAHCNIEKLELDKDHSTAFLREQGMKLDLGGLVKGYAADVARSMLKAQNIQEAQINFGGTIAVMGKGQKIGIQNPFQKTGTSMASILLKNKAIVTSGSYERCFFHQGRRFHHIIDPRTGKPSSSGLISVSLIGDQAVELDALATGICCLGREEGLSIAGRYGLSAIFVTDNGSVQVTENLQGQISFDA</sequence>
<comment type="caution">
    <text evidence="12">The sequence shown here is derived from an EMBL/GenBank/DDBJ whole genome shotgun (WGS) entry which is preliminary data.</text>
</comment>
<feature type="binding site" evidence="11">
    <location>
        <position position="258"/>
    </location>
    <ligand>
        <name>Mg(2+)</name>
        <dbReference type="ChEBI" id="CHEBI:18420"/>
    </ligand>
</feature>
<organism evidence="12 13">
    <name type="scientific">Candidatus Enterocloster faecavium</name>
    <dbReference type="NCBI Taxonomy" id="2838560"/>
    <lineage>
        <taxon>Bacteria</taxon>
        <taxon>Bacillati</taxon>
        <taxon>Bacillota</taxon>
        <taxon>Clostridia</taxon>
        <taxon>Lachnospirales</taxon>
        <taxon>Lachnospiraceae</taxon>
        <taxon>Enterocloster</taxon>
    </lineage>
</organism>
<dbReference type="InterPro" id="IPR003374">
    <property type="entry name" value="ApbE-like_sf"/>
</dbReference>
<dbReference type="Pfam" id="PF02424">
    <property type="entry name" value="ApbE"/>
    <property type="match status" value="1"/>
</dbReference>
<evidence type="ECO:0000256" key="9">
    <source>
        <dbReference type="ARBA" id="ARBA00048540"/>
    </source>
</evidence>
<evidence type="ECO:0000256" key="2">
    <source>
        <dbReference type="ARBA" id="ARBA00016337"/>
    </source>
</evidence>
<dbReference type="AlphaFoldDB" id="A0A9D2RLL1"/>
<reference evidence="12" key="2">
    <citation type="submission" date="2021-04" db="EMBL/GenBank/DDBJ databases">
        <authorList>
            <person name="Gilroy R."/>
        </authorList>
    </citation>
    <scope>NUCLEOTIDE SEQUENCE</scope>
    <source>
        <strain evidence="12">CHK188-4685</strain>
    </source>
</reference>
<reference evidence="12" key="1">
    <citation type="journal article" date="2021" name="PeerJ">
        <title>Extensive microbial diversity within the chicken gut microbiome revealed by metagenomics and culture.</title>
        <authorList>
            <person name="Gilroy R."/>
            <person name="Ravi A."/>
            <person name="Getino M."/>
            <person name="Pursley I."/>
            <person name="Horton D.L."/>
            <person name="Alikhan N.F."/>
            <person name="Baker D."/>
            <person name="Gharbi K."/>
            <person name="Hall N."/>
            <person name="Watson M."/>
            <person name="Adriaenssens E.M."/>
            <person name="Foster-Nyarko E."/>
            <person name="Jarju S."/>
            <person name="Secka A."/>
            <person name="Antonio M."/>
            <person name="Oren A."/>
            <person name="Chaudhuri R.R."/>
            <person name="La Ragione R."/>
            <person name="Hildebrand F."/>
            <person name="Pallen M.J."/>
        </authorList>
    </citation>
    <scope>NUCLEOTIDE SEQUENCE</scope>
    <source>
        <strain evidence="12">CHK188-4685</strain>
    </source>
</reference>
<dbReference type="PANTHER" id="PTHR30040">
    <property type="entry name" value="THIAMINE BIOSYNTHESIS LIPOPROTEIN APBE"/>
    <property type="match status" value="1"/>
</dbReference>
<protein>
    <recommendedName>
        <fullName evidence="2 10">FAD:protein FMN transferase</fullName>
        <ecNumber evidence="1 10">2.7.1.180</ecNumber>
    </recommendedName>
    <alternativeName>
        <fullName evidence="8 10">Flavin transferase</fullName>
    </alternativeName>
</protein>
<evidence type="ECO:0000256" key="4">
    <source>
        <dbReference type="ARBA" id="ARBA00022679"/>
    </source>
</evidence>
<dbReference type="Proteomes" id="UP000886804">
    <property type="component" value="Unassembled WGS sequence"/>
</dbReference>
<comment type="catalytic activity">
    <reaction evidence="9 10">
        <text>L-threonyl-[protein] + FAD = FMN-L-threonyl-[protein] + AMP + H(+)</text>
        <dbReference type="Rhea" id="RHEA:36847"/>
        <dbReference type="Rhea" id="RHEA-COMP:11060"/>
        <dbReference type="Rhea" id="RHEA-COMP:11061"/>
        <dbReference type="ChEBI" id="CHEBI:15378"/>
        <dbReference type="ChEBI" id="CHEBI:30013"/>
        <dbReference type="ChEBI" id="CHEBI:57692"/>
        <dbReference type="ChEBI" id="CHEBI:74257"/>
        <dbReference type="ChEBI" id="CHEBI:456215"/>
        <dbReference type="EC" id="2.7.1.180"/>
    </reaction>
</comment>
<evidence type="ECO:0000313" key="12">
    <source>
        <dbReference type="EMBL" id="HJB07566.1"/>
    </source>
</evidence>
<comment type="cofactor">
    <cofactor evidence="11">
        <name>Mg(2+)</name>
        <dbReference type="ChEBI" id="CHEBI:18420"/>
    </cofactor>
    <cofactor evidence="11">
        <name>Mn(2+)</name>
        <dbReference type="ChEBI" id="CHEBI:29035"/>
    </cofactor>
    <text evidence="11">Magnesium. Can also use manganese.</text>
</comment>
<name>A0A9D2RLL1_9FIRM</name>
<evidence type="ECO:0000256" key="3">
    <source>
        <dbReference type="ARBA" id="ARBA00022630"/>
    </source>
</evidence>
<evidence type="ECO:0000256" key="6">
    <source>
        <dbReference type="ARBA" id="ARBA00022827"/>
    </source>
</evidence>
<dbReference type="SUPFAM" id="SSF143631">
    <property type="entry name" value="ApbE-like"/>
    <property type="match status" value="1"/>
</dbReference>
<keyword evidence="5 10" id="KW-0479">Metal-binding</keyword>
<evidence type="ECO:0000256" key="10">
    <source>
        <dbReference type="PIRNR" id="PIRNR006268"/>
    </source>
</evidence>
<accession>A0A9D2RLL1</accession>